<dbReference type="Pfam" id="PF24837">
    <property type="entry name" value="AMIN-like"/>
    <property type="match status" value="1"/>
</dbReference>
<feature type="domain" description="AMIN-like" evidence="3">
    <location>
        <begin position="67"/>
        <end position="191"/>
    </location>
</feature>
<feature type="compositionally biased region" description="Low complexity" evidence="1">
    <location>
        <begin position="30"/>
        <end position="55"/>
    </location>
</feature>
<evidence type="ECO:0000313" key="4">
    <source>
        <dbReference type="EMBL" id="PRX68202.1"/>
    </source>
</evidence>
<evidence type="ECO:0000313" key="5">
    <source>
        <dbReference type="Proteomes" id="UP000238312"/>
    </source>
</evidence>
<keyword evidence="5" id="KW-1185">Reference proteome</keyword>
<evidence type="ECO:0000259" key="3">
    <source>
        <dbReference type="Pfam" id="PF24837"/>
    </source>
</evidence>
<dbReference type="PROSITE" id="PS51257">
    <property type="entry name" value="PROKAR_LIPOPROTEIN"/>
    <property type="match status" value="1"/>
</dbReference>
<feature type="chain" id="PRO_5015690250" description="AMIN-like domain-containing protein" evidence="2">
    <location>
        <begin position="25"/>
        <end position="191"/>
    </location>
</feature>
<dbReference type="EMBL" id="PVNG01000003">
    <property type="protein sequence ID" value="PRX68202.1"/>
    <property type="molecule type" value="Genomic_DNA"/>
</dbReference>
<dbReference type="AlphaFoldDB" id="A0A2T0N6J7"/>
<feature type="signal peptide" evidence="2">
    <location>
        <begin position="1"/>
        <end position="24"/>
    </location>
</feature>
<evidence type="ECO:0000256" key="1">
    <source>
        <dbReference type="SAM" id="MobiDB-lite"/>
    </source>
</evidence>
<sequence length="191" mass="19571">MRACLAVIAAALTAGLAACGTARQATLPQTPATTETGGTGSPSAAAPGAPTSTAEVEVDRSGTEPAVVTGVRFAAHEGYDRLVVDLKGGMPGYNVKWVDEFVQDGSGKPMGVRGGAYLQLTLFPANAHDEDGEPTWSGGPVYAAGLANLADVVRTGDFEGRVGIGLALDRQAAFQVTEHRSPNRLVLDVAH</sequence>
<name>A0A2T0N6J7_9ACTN</name>
<accession>A0A2T0N6J7</accession>
<organism evidence="4 5">
    <name type="scientific">Nonomuraea fuscirosea</name>
    <dbReference type="NCBI Taxonomy" id="1291556"/>
    <lineage>
        <taxon>Bacteria</taxon>
        <taxon>Bacillati</taxon>
        <taxon>Actinomycetota</taxon>
        <taxon>Actinomycetes</taxon>
        <taxon>Streptosporangiales</taxon>
        <taxon>Streptosporangiaceae</taxon>
        <taxon>Nonomuraea</taxon>
    </lineage>
</organism>
<proteinExistence type="predicted"/>
<gene>
    <name evidence="4" type="ORF">B0I32_103163</name>
</gene>
<dbReference type="InterPro" id="IPR056303">
    <property type="entry name" value="AMIN-like"/>
</dbReference>
<keyword evidence="2" id="KW-0732">Signal</keyword>
<evidence type="ECO:0000256" key="2">
    <source>
        <dbReference type="SAM" id="SignalP"/>
    </source>
</evidence>
<protein>
    <recommendedName>
        <fullName evidence="3">AMIN-like domain-containing protein</fullName>
    </recommendedName>
</protein>
<comment type="caution">
    <text evidence="4">The sequence shown here is derived from an EMBL/GenBank/DDBJ whole genome shotgun (WGS) entry which is preliminary data.</text>
</comment>
<reference evidence="4 5" key="1">
    <citation type="submission" date="2018-03" db="EMBL/GenBank/DDBJ databases">
        <title>Genomic Encyclopedia of Type Strains, Phase III (KMG-III): the genomes of soil and plant-associated and newly described type strains.</title>
        <authorList>
            <person name="Whitman W."/>
        </authorList>
    </citation>
    <scope>NUCLEOTIDE SEQUENCE [LARGE SCALE GENOMIC DNA]</scope>
    <source>
        <strain evidence="4 5">CGMCC 4.7104</strain>
    </source>
</reference>
<dbReference type="Proteomes" id="UP000238312">
    <property type="component" value="Unassembled WGS sequence"/>
</dbReference>
<feature type="region of interest" description="Disordered" evidence="1">
    <location>
        <begin position="29"/>
        <end position="62"/>
    </location>
</feature>